<organism evidence="1">
    <name type="scientific">mine drainage metagenome</name>
    <dbReference type="NCBI Taxonomy" id="410659"/>
    <lineage>
        <taxon>unclassified sequences</taxon>
        <taxon>metagenomes</taxon>
        <taxon>ecological metagenomes</taxon>
    </lineage>
</organism>
<dbReference type="GO" id="GO:0016787">
    <property type="term" value="F:hydrolase activity"/>
    <property type="evidence" value="ECO:0007669"/>
    <property type="project" value="UniProtKB-KW"/>
</dbReference>
<dbReference type="InterPro" id="IPR023214">
    <property type="entry name" value="HAD_sf"/>
</dbReference>
<dbReference type="Gene3D" id="3.40.50.1000">
    <property type="entry name" value="HAD superfamily/HAD-like"/>
    <property type="match status" value="1"/>
</dbReference>
<sequence>MFLLNTVNSALKHSIPFPGEDGWNMLSNLSSEYSNEDLFTEAFHQTRKEMLVRLDMTFMPDSVKDLLEKIKPISVLALASNSPPEYVEPVVRRYSLDRYFNYIKPKAGKPMGFTQIVDRIVQGEELDDEYSVLSVGDHYPNDILPAVESGWDGAFVNPFRLEARKSTISDESIEALSPWIIEWVRK</sequence>
<name>T0Z9K4_9ZZZZ</name>
<dbReference type="InterPro" id="IPR036412">
    <property type="entry name" value="HAD-like_sf"/>
</dbReference>
<reference evidence="1" key="2">
    <citation type="journal article" date="2014" name="ISME J.">
        <title>Microbial stratification in low pH oxic and suboxic macroscopic growths along an acid mine drainage.</title>
        <authorList>
            <person name="Mendez-Garcia C."/>
            <person name="Mesa V."/>
            <person name="Sprenger R.R."/>
            <person name="Richter M."/>
            <person name="Diez M.S."/>
            <person name="Solano J."/>
            <person name="Bargiela R."/>
            <person name="Golyshina O.V."/>
            <person name="Manteca A."/>
            <person name="Ramos J.L."/>
            <person name="Gallego J.R."/>
            <person name="Llorente I."/>
            <person name="Martins Dos Santos V.A."/>
            <person name="Jensen O.N."/>
            <person name="Pelaez A.I."/>
            <person name="Sanchez J."/>
            <person name="Ferrer M."/>
        </authorList>
    </citation>
    <scope>NUCLEOTIDE SEQUENCE</scope>
</reference>
<accession>T0Z9K4</accession>
<keyword evidence="1" id="KW-0378">Hydrolase</keyword>
<dbReference type="EMBL" id="AUZY01013144">
    <property type="protein sequence ID" value="EQD26465.1"/>
    <property type="molecule type" value="Genomic_DNA"/>
</dbReference>
<reference evidence="1" key="1">
    <citation type="submission" date="2013-08" db="EMBL/GenBank/DDBJ databases">
        <authorList>
            <person name="Mendez C."/>
            <person name="Richter M."/>
            <person name="Ferrer M."/>
            <person name="Sanchez J."/>
        </authorList>
    </citation>
    <scope>NUCLEOTIDE SEQUENCE</scope>
</reference>
<evidence type="ECO:0000313" key="1">
    <source>
        <dbReference type="EMBL" id="EQD26465.1"/>
    </source>
</evidence>
<dbReference type="SUPFAM" id="SSF56784">
    <property type="entry name" value="HAD-like"/>
    <property type="match status" value="1"/>
</dbReference>
<comment type="caution">
    <text evidence="1">The sequence shown here is derived from an EMBL/GenBank/DDBJ whole genome shotgun (WGS) entry which is preliminary data.</text>
</comment>
<gene>
    <name evidence="1" type="ORF">B1B_19564</name>
</gene>
<proteinExistence type="predicted"/>
<protein>
    <submittedName>
        <fullName evidence="1">Haloacid dehalogenase domain protein hydrolase</fullName>
    </submittedName>
</protein>
<dbReference type="AlphaFoldDB" id="T0Z9K4"/>